<dbReference type="AlphaFoldDB" id="A0A7L5JM94"/>
<dbReference type="RefSeq" id="WP_024776248.1">
    <property type="nucleotide sequence ID" value="NZ_CP054051.1"/>
</dbReference>
<protein>
    <submittedName>
        <fullName evidence="1">Uncharacterized protein</fullName>
    </submittedName>
</protein>
<proteinExistence type="predicted"/>
<dbReference type="Proteomes" id="UP000509513">
    <property type="component" value="Chromosome"/>
</dbReference>
<name>A0A7L5JM94_9BACT</name>
<accession>A0A7L5JM94</accession>
<reference evidence="1 2" key="1">
    <citation type="submission" date="2020-05" db="EMBL/GenBank/DDBJ databases">
        <title>Complete genome sequencing of Campylobacter and Arcobacter type strains.</title>
        <authorList>
            <person name="Miller W.G."/>
            <person name="Yee E."/>
        </authorList>
    </citation>
    <scope>NUCLEOTIDE SEQUENCE [LARGE SCALE GENOMIC DNA]</scope>
    <source>
        <strain evidence="1 2">LMG 21996</strain>
    </source>
</reference>
<sequence>MNFIPNTQEELQLINIIDGNEYLIEYKNKDYFNGEETIEKTKAKALINNGQILFIVPDPYGMDRFISEVKVL</sequence>
<dbReference type="EMBL" id="CP054051">
    <property type="protein sequence ID" value="QKJ26229.1"/>
    <property type="molecule type" value="Genomic_DNA"/>
</dbReference>
<dbReference type="KEGG" id="acib:ACBT_0247"/>
<gene>
    <name evidence="1" type="ORF">ACBT_0247</name>
</gene>
<evidence type="ECO:0000313" key="1">
    <source>
        <dbReference type="EMBL" id="QKJ26229.1"/>
    </source>
</evidence>
<evidence type="ECO:0000313" key="2">
    <source>
        <dbReference type="Proteomes" id="UP000509513"/>
    </source>
</evidence>
<organism evidence="1 2">
    <name type="scientific">Aliarcobacter cibarius</name>
    <dbReference type="NCBI Taxonomy" id="255507"/>
    <lineage>
        <taxon>Bacteria</taxon>
        <taxon>Pseudomonadati</taxon>
        <taxon>Campylobacterota</taxon>
        <taxon>Epsilonproteobacteria</taxon>
        <taxon>Campylobacterales</taxon>
        <taxon>Arcobacteraceae</taxon>
        <taxon>Aliarcobacter</taxon>
    </lineage>
</organism>